<keyword evidence="4" id="KW-0433">Leucine-rich repeat</keyword>
<evidence type="ECO:0000313" key="13">
    <source>
        <dbReference type="Proteomes" id="UP000030645"/>
    </source>
</evidence>
<dbReference type="PANTHER" id="PTHR27004">
    <property type="entry name" value="RECEPTOR-LIKE PROTEIN 12 ISOFORM X1"/>
    <property type="match status" value="1"/>
</dbReference>
<dbReference type="GO" id="GO:0005886">
    <property type="term" value="C:plasma membrane"/>
    <property type="evidence" value="ECO:0007669"/>
    <property type="project" value="UniProtKB-SubCell"/>
</dbReference>
<evidence type="ECO:0000256" key="4">
    <source>
        <dbReference type="ARBA" id="ARBA00022614"/>
    </source>
</evidence>
<evidence type="ECO:0000256" key="7">
    <source>
        <dbReference type="ARBA" id="ARBA00022989"/>
    </source>
</evidence>
<dbReference type="InterPro" id="IPR032675">
    <property type="entry name" value="LRR_dom_sf"/>
</dbReference>
<evidence type="ECO:0000313" key="12">
    <source>
        <dbReference type="EMBL" id="EXC54609.1"/>
    </source>
</evidence>
<evidence type="ECO:0000256" key="2">
    <source>
        <dbReference type="ARBA" id="ARBA00009592"/>
    </source>
</evidence>
<evidence type="ECO:0008006" key="14">
    <source>
        <dbReference type="Google" id="ProtNLM"/>
    </source>
</evidence>
<dbReference type="EMBL" id="KE625865">
    <property type="protein sequence ID" value="EXC54609.1"/>
    <property type="molecule type" value="Genomic_DNA"/>
</dbReference>
<dbReference type="STRING" id="981085.W9SPZ2"/>
<keyword evidence="7 11" id="KW-1133">Transmembrane helix</keyword>
<gene>
    <name evidence="12" type="ORF">L484_001284</name>
</gene>
<evidence type="ECO:0000256" key="5">
    <source>
        <dbReference type="ARBA" id="ARBA00022692"/>
    </source>
</evidence>
<keyword evidence="3" id="KW-1003">Cell membrane</keyword>
<evidence type="ECO:0000256" key="10">
    <source>
        <dbReference type="ARBA" id="ARBA00023180"/>
    </source>
</evidence>
<keyword evidence="5 11" id="KW-0812">Transmembrane</keyword>
<sequence length="96" mass="10489">MGLNLSKNQLTGPIPQERQFSTFLNSSFEGNLGLCGPPLSRYHSQESESGYGFGFGWKAVAIGYGCGLVIGLITGYVVISRRPNWLVRTFGGFILR</sequence>
<evidence type="ECO:0000256" key="11">
    <source>
        <dbReference type="SAM" id="Phobius"/>
    </source>
</evidence>
<keyword evidence="6" id="KW-0677">Repeat</keyword>
<comment type="similarity">
    <text evidence="2">Belongs to the RLP family.</text>
</comment>
<keyword evidence="9" id="KW-0675">Receptor</keyword>
<dbReference type="PANTHER" id="PTHR27004:SF428">
    <property type="entry name" value="OS01G0160600 PROTEIN"/>
    <property type="match status" value="1"/>
</dbReference>
<evidence type="ECO:0000256" key="8">
    <source>
        <dbReference type="ARBA" id="ARBA00023136"/>
    </source>
</evidence>
<reference evidence="13" key="1">
    <citation type="submission" date="2013-01" db="EMBL/GenBank/DDBJ databases">
        <title>Draft Genome Sequence of a Mulberry Tree, Morus notabilis C.K. Schneid.</title>
        <authorList>
            <person name="He N."/>
            <person name="Zhao S."/>
        </authorList>
    </citation>
    <scope>NUCLEOTIDE SEQUENCE</scope>
</reference>
<dbReference type="Gene3D" id="3.80.10.10">
    <property type="entry name" value="Ribonuclease Inhibitor"/>
    <property type="match status" value="1"/>
</dbReference>
<name>W9SPZ2_9ROSA</name>
<keyword evidence="13" id="KW-1185">Reference proteome</keyword>
<dbReference type="Proteomes" id="UP000030645">
    <property type="component" value="Unassembled WGS sequence"/>
</dbReference>
<dbReference type="eggNOG" id="KOG0619">
    <property type="taxonomic scope" value="Eukaryota"/>
</dbReference>
<evidence type="ECO:0000256" key="9">
    <source>
        <dbReference type="ARBA" id="ARBA00023170"/>
    </source>
</evidence>
<feature type="transmembrane region" description="Helical" evidence="11">
    <location>
        <begin position="55"/>
        <end position="79"/>
    </location>
</feature>
<comment type="subcellular location">
    <subcellularLocation>
        <location evidence="1">Cell membrane</location>
        <topology evidence="1">Single-pass type I membrane protein</topology>
    </subcellularLocation>
</comment>
<proteinExistence type="inferred from homology"/>
<keyword evidence="10" id="KW-0325">Glycoprotein</keyword>
<protein>
    <recommendedName>
        <fullName evidence="14">Receptor-like protein 12</fullName>
    </recommendedName>
</protein>
<evidence type="ECO:0000256" key="3">
    <source>
        <dbReference type="ARBA" id="ARBA00022475"/>
    </source>
</evidence>
<organism evidence="12 13">
    <name type="scientific">Morus notabilis</name>
    <dbReference type="NCBI Taxonomy" id="981085"/>
    <lineage>
        <taxon>Eukaryota</taxon>
        <taxon>Viridiplantae</taxon>
        <taxon>Streptophyta</taxon>
        <taxon>Embryophyta</taxon>
        <taxon>Tracheophyta</taxon>
        <taxon>Spermatophyta</taxon>
        <taxon>Magnoliopsida</taxon>
        <taxon>eudicotyledons</taxon>
        <taxon>Gunneridae</taxon>
        <taxon>Pentapetalae</taxon>
        <taxon>rosids</taxon>
        <taxon>fabids</taxon>
        <taxon>Rosales</taxon>
        <taxon>Moraceae</taxon>
        <taxon>Moreae</taxon>
        <taxon>Morus</taxon>
    </lineage>
</organism>
<evidence type="ECO:0000256" key="6">
    <source>
        <dbReference type="ARBA" id="ARBA00022737"/>
    </source>
</evidence>
<keyword evidence="8 11" id="KW-0472">Membrane</keyword>
<accession>W9SPZ2</accession>
<evidence type="ECO:0000256" key="1">
    <source>
        <dbReference type="ARBA" id="ARBA00004251"/>
    </source>
</evidence>
<dbReference type="AlphaFoldDB" id="W9SPZ2"/>